<comment type="subcellular location">
    <subcellularLocation>
        <location evidence="2">Cytoplasm</location>
    </subcellularLocation>
    <subcellularLocation>
        <location evidence="1">Nucleus</location>
    </subcellularLocation>
</comment>
<dbReference type="GO" id="GO:0005634">
    <property type="term" value="C:nucleus"/>
    <property type="evidence" value="ECO:0007669"/>
    <property type="project" value="UniProtKB-SubCell"/>
</dbReference>
<dbReference type="Gene3D" id="3.40.50.150">
    <property type="entry name" value="Vaccinia Virus protein VP39"/>
    <property type="match status" value="1"/>
</dbReference>
<dbReference type="InterPro" id="IPR019410">
    <property type="entry name" value="Methyltransf_16"/>
</dbReference>
<keyword evidence="4" id="KW-0963">Cytoplasm</keyword>
<keyword evidence="7" id="KW-0949">S-adenosyl-L-methionine</keyword>
<keyword evidence="5" id="KW-0489">Methyltransferase</keyword>
<dbReference type="PANTHER" id="PTHR14614:SF39">
    <property type="entry name" value="HISTIDINE PROTEIN METHYLTRANSFERASE 1 HOMOLOG"/>
    <property type="match status" value="1"/>
</dbReference>
<evidence type="ECO:0000256" key="1">
    <source>
        <dbReference type="ARBA" id="ARBA00004123"/>
    </source>
</evidence>
<keyword evidence="11" id="KW-1185">Reference proteome</keyword>
<evidence type="ECO:0000313" key="11">
    <source>
        <dbReference type="Proteomes" id="UP001162131"/>
    </source>
</evidence>
<evidence type="ECO:0000256" key="8">
    <source>
        <dbReference type="ARBA" id="ARBA00023242"/>
    </source>
</evidence>
<organism evidence="10 11">
    <name type="scientific">Blepharisma stoltei</name>
    <dbReference type="NCBI Taxonomy" id="1481888"/>
    <lineage>
        <taxon>Eukaryota</taxon>
        <taxon>Sar</taxon>
        <taxon>Alveolata</taxon>
        <taxon>Ciliophora</taxon>
        <taxon>Postciliodesmatophora</taxon>
        <taxon>Heterotrichea</taxon>
        <taxon>Heterotrichida</taxon>
        <taxon>Blepharismidae</taxon>
        <taxon>Blepharisma</taxon>
    </lineage>
</organism>
<dbReference type="EMBL" id="CAJZBQ010000018">
    <property type="protein sequence ID" value="CAG9317606.1"/>
    <property type="molecule type" value="Genomic_DNA"/>
</dbReference>
<keyword evidence="6" id="KW-0808">Transferase</keyword>
<dbReference type="Pfam" id="PF10294">
    <property type="entry name" value="Methyltransf_16"/>
    <property type="match status" value="1"/>
</dbReference>
<reference evidence="10" key="1">
    <citation type="submission" date="2021-09" db="EMBL/GenBank/DDBJ databases">
        <authorList>
            <consortium name="AG Swart"/>
            <person name="Singh M."/>
            <person name="Singh A."/>
            <person name="Seah K."/>
            <person name="Emmerich C."/>
        </authorList>
    </citation>
    <scope>NUCLEOTIDE SEQUENCE</scope>
    <source>
        <strain evidence="10">ATCC30299</strain>
    </source>
</reference>
<gene>
    <name evidence="10" type="ORF">BSTOLATCC_MIC18849</name>
</gene>
<evidence type="ECO:0000256" key="4">
    <source>
        <dbReference type="ARBA" id="ARBA00022490"/>
    </source>
</evidence>
<evidence type="ECO:0000256" key="2">
    <source>
        <dbReference type="ARBA" id="ARBA00004496"/>
    </source>
</evidence>
<evidence type="ECO:0000256" key="5">
    <source>
        <dbReference type="ARBA" id="ARBA00022603"/>
    </source>
</evidence>
<keyword evidence="8" id="KW-0539">Nucleus</keyword>
<comment type="caution">
    <text evidence="10">The sequence shown here is derived from an EMBL/GenBank/DDBJ whole genome shotgun (WGS) entry which is preliminary data.</text>
</comment>
<evidence type="ECO:0000256" key="7">
    <source>
        <dbReference type="ARBA" id="ARBA00022691"/>
    </source>
</evidence>
<sequence length="229" mass="25387">MKLFSPPELRAPIPVEPLIELDEKIEVPRYKLTGGFQYADISNSEVGLSEMSDIIPGHYEGGLRLWECALDLTNYLKNIEIKGRVLELGCGHGLPGIYCLSRGAEVVFQDYNAAVLQLTTMNNVQINCPGKSAKYYAGAWQDMSILGKFDLILTSDSIYNTDYYPNLLQAINSTIKGECLVACKAYYFGVGGGSELFIREAQLWGLNANIVQVIQEPASIRHIISLRKS</sequence>
<name>A0AAU9JA73_9CILI</name>
<comment type="similarity">
    <text evidence="9">Belongs to the methyltransferase superfamily. METTL18 family.</text>
</comment>
<accession>A0AAU9JA73</accession>
<protein>
    <recommendedName>
        <fullName evidence="3">protein-histidine N-methyltransferase</fullName>
        <ecNumber evidence="3">2.1.1.85</ecNumber>
    </recommendedName>
</protein>
<evidence type="ECO:0000256" key="3">
    <source>
        <dbReference type="ARBA" id="ARBA00012533"/>
    </source>
</evidence>
<dbReference type="SUPFAM" id="SSF53335">
    <property type="entry name" value="S-adenosyl-L-methionine-dependent methyltransferases"/>
    <property type="match status" value="1"/>
</dbReference>
<dbReference type="EC" id="2.1.1.85" evidence="3"/>
<dbReference type="GO" id="GO:0032259">
    <property type="term" value="P:methylation"/>
    <property type="evidence" value="ECO:0007669"/>
    <property type="project" value="UniProtKB-KW"/>
</dbReference>
<dbReference type="AlphaFoldDB" id="A0AAU9JA73"/>
<dbReference type="GO" id="GO:0005737">
    <property type="term" value="C:cytoplasm"/>
    <property type="evidence" value="ECO:0007669"/>
    <property type="project" value="UniProtKB-SubCell"/>
</dbReference>
<evidence type="ECO:0000313" key="10">
    <source>
        <dbReference type="EMBL" id="CAG9317606.1"/>
    </source>
</evidence>
<evidence type="ECO:0000256" key="9">
    <source>
        <dbReference type="ARBA" id="ARBA00038126"/>
    </source>
</evidence>
<proteinExistence type="inferred from homology"/>
<dbReference type="GO" id="GO:0018064">
    <property type="term" value="F:protein-L-histidine N-tele-methyltransferase activity"/>
    <property type="evidence" value="ECO:0007669"/>
    <property type="project" value="UniProtKB-EC"/>
</dbReference>
<dbReference type="PANTHER" id="PTHR14614">
    <property type="entry name" value="HEPATOCELLULAR CARCINOMA-ASSOCIATED ANTIGEN"/>
    <property type="match status" value="1"/>
</dbReference>
<dbReference type="InterPro" id="IPR029063">
    <property type="entry name" value="SAM-dependent_MTases_sf"/>
</dbReference>
<evidence type="ECO:0000256" key="6">
    <source>
        <dbReference type="ARBA" id="ARBA00022679"/>
    </source>
</evidence>
<dbReference type="Proteomes" id="UP001162131">
    <property type="component" value="Unassembled WGS sequence"/>
</dbReference>